<evidence type="ECO:0000313" key="1">
    <source>
        <dbReference type="EMBL" id="JAE29273.1"/>
    </source>
</evidence>
<accession>A0A0A9H8M9</accession>
<reference evidence="1" key="1">
    <citation type="submission" date="2014-09" db="EMBL/GenBank/DDBJ databases">
        <authorList>
            <person name="Magalhaes I.L.F."/>
            <person name="Oliveira U."/>
            <person name="Santos F.R."/>
            <person name="Vidigal T.H.D.A."/>
            <person name="Brescovit A.D."/>
            <person name="Santos A.J."/>
        </authorList>
    </citation>
    <scope>NUCLEOTIDE SEQUENCE</scope>
    <source>
        <tissue evidence="1">Shoot tissue taken approximately 20 cm above the soil surface</tissue>
    </source>
</reference>
<organism evidence="1">
    <name type="scientific">Arundo donax</name>
    <name type="common">Giant reed</name>
    <name type="synonym">Donax arundinaceus</name>
    <dbReference type="NCBI Taxonomy" id="35708"/>
    <lineage>
        <taxon>Eukaryota</taxon>
        <taxon>Viridiplantae</taxon>
        <taxon>Streptophyta</taxon>
        <taxon>Embryophyta</taxon>
        <taxon>Tracheophyta</taxon>
        <taxon>Spermatophyta</taxon>
        <taxon>Magnoliopsida</taxon>
        <taxon>Liliopsida</taxon>
        <taxon>Poales</taxon>
        <taxon>Poaceae</taxon>
        <taxon>PACMAD clade</taxon>
        <taxon>Arundinoideae</taxon>
        <taxon>Arundineae</taxon>
        <taxon>Arundo</taxon>
    </lineage>
</organism>
<reference evidence="1" key="2">
    <citation type="journal article" date="2015" name="Data Brief">
        <title>Shoot transcriptome of the giant reed, Arundo donax.</title>
        <authorList>
            <person name="Barrero R.A."/>
            <person name="Guerrero F.D."/>
            <person name="Moolhuijzen P."/>
            <person name="Goolsby J.A."/>
            <person name="Tidwell J."/>
            <person name="Bellgard S.E."/>
            <person name="Bellgard M.I."/>
        </authorList>
    </citation>
    <scope>NUCLEOTIDE SEQUENCE</scope>
    <source>
        <tissue evidence="1">Shoot tissue taken approximately 20 cm above the soil surface</tissue>
    </source>
</reference>
<proteinExistence type="predicted"/>
<dbReference type="EMBL" id="GBRH01226668">
    <property type="protein sequence ID" value="JAD71227.1"/>
    <property type="molecule type" value="Transcribed_RNA"/>
</dbReference>
<dbReference type="EMBL" id="GBRH01168623">
    <property type="protein sequence ID" value="JAE29273.1"/>
    <property type="molecule type" value="Transcribed_RNA"/>
</dbReference>
<sequence>MMMASSSSVKPPWRMSGRR</sequence>
<name>A0A0A9H8M9_ARUDO</name>
<dbReference type="AlphaFoldDB" id="A0A0A9H8M9"/>
<protein>
    <submittedName>
        <fullName evidence="1">Uncharacterized protein</fullName>
    </submittedName>
</protein>